<name>A0ABU6N7Q6_9BACI</name>
<feature type="compositionally biased region" description="Basic and acidic residues" evidence="2">
    <location>
        <begin position="222"/>
        <end position="240"/>
    </location>
</feature>
<dbReference type="Proteomes" id="UP001330749">
    <property type="component" value="Unassembled WGS sequence"/>
</dbReference>
<evidence type="ECO:0000313" key="4">
    <source>
        <dbReference type="Proteomes" id="UP001330749"/>
    </source>
</evidence>
<evidence type="ECO:0000256" key="2">
    <source>
        <dbReference type="SAM" id="MobiDB-lite"/>
    </source>
</evidence>
<sequence>MAIDLLNGKVKVYNHELSPVGFPSQHNINGVFIRGRDEDEEFVIERVSLDDIEAENTKSDLFKVGRLRFAPEEEDEIYQKLGIEDRDNIKTDAELIETLQDGSIENIKHISNLKSSTLLSRMKSLLFNMERNGNIPPHAVSSVVLERNNELKFGGKRNPDSEINKILEADKKKNDDAKLKTTVDELAKEIEKLKKESTEKDQLLNQSQSAIQDLLKMVNDLKQGESKEKPKKSDKPKRTN</sequence>
<evidence type="ECO:0000256" key="1">
    <source>
        <dbReference type="SAM" id="Coils"/>
    </source>
</evidence>
<feature type="coiled-coil region" evidence="1">
    <location>
        <begin position="176"/>
        <end position="206"/>
    </location>
</feature>
<accession>A0ABU6N7Q6</accession>
<keyword evidence="1" id="KW-0175">Coiled coil</keyword>
<proteinExistence type="predicted"/>
<organism evidence="3 4">
    <name type="scientific">Bacillus xiapuensis</name>
    <dbReference type="NCBI Taxonomy" id="2014075"/>
    <lineage>
        <taxon>Bacteria</taxon>
        <taxon>Bacillati</taxon>
        <taxon>Bacillota</taxon>
        <taxon>Bacilli</taxon>
        <taxon>Bacillales</taxon>
        <taxon>Bacillaceae</taxon>
        <taxon>Bacillus</taxon>
    </lineage>
</organism>
<evidence type="ECO:0000313" key="3">
    <source>
        <dbReference type="EMBL" id="MED3562254.1"/>
    </source>
</evidence>
<gene>
    <name evidence="3" type="ORF">P4447_07285</name>
</gene>
<dbReference type="RefSeq" id="WP_327967155.1">
    <property type="nucleotide sequence ID" value="NZ_JARMQG010000084.1"/>
</dbReference>
<comment type="caution">
    <text evidence="3">The sequence shown here is derived from an EMBL/GenBank/DDBJ whole genome shotgun (WGS) entry which is preliminary data.</text>
</comment>
<reference evidence="3 4" key="1">
    <citation type="submission" date="2023-03" db="EMBL/GenBank/DDBJ databases">
        <title>Bacillus Genome Sequencing.</title>
        <authorList>
            <person name="Dunlap C."/>
        </authorList>
    </citation>
    <scope>NUCLEOTIDE SEQUENCE [LARGE SCALE GENOMIC DNA]</scope>
    <source>
        <strain evidence="3 4">B-14544</strain>
    </source>
</reference>
<feature type="region of interest" description="Disordered" evidence="2">
    <location>
        <begin position="219"/>
        <end position="240"/>
    </location>
</feature>
<keyword evidence="4" id="KW-1185">Reference proteome</keyword>
<protein>
    <submittedName>
        <fullName evidence="3">Uncharacterized protein</fullName>
    </submittedName>
</protein>
<dbReference type="EMBL" id="JARMQG010000084">
    <property type="protein sequence ID" value="MED3562254.1"/>
    <property type="molecule type" value="Genomic_DNA"/>
</dbReference>